<dbReference type="SUPFAM" id="SSF51905">
    <property type="entry name" value="FAD/NAD(P)-binding domain"/>
    <property type="match status" value="1"/>
</dbReference>
<dbReference type="PRINTS" id="PR00411">
    <property type="entry name" value="PNDRDTASEI"/>
</dbReference>
<comment type="caution">
    <text evidence="1">The sequence shown here is derived from an EMBL/GenBank/DDBJ whole genome shotgun (WGS) entry which is preliminary data.</text>
</comment>
<reference evidence="1 2" key="1">
    <citation type="journal article" date="2016" name="Nat. Commun.">
        <title>Thousands of microbial genomes shed light on interconnected biogeochemical processes in an aquifer system.</title>
        <authorList>
            <person name="Anantharaman K."/>
            <person name="Brown C.T."/>
            <person name="Hug L.A."/>
            <person name="Sharon I."/>
            <person name="Castelle C.J."/>
            <person name="Probst A.J."/>
            <person name="Thomas B.C."/>
            <person name="Singh A."/>
            <person name="Wilkins M.J."/>
            <person name="Karaoz U."/>
            <person name="Brodie E.L."/>
            <person name="Williams K.H."/>
            <person name="Hubbard S.S."/>
            <person name="Banfield J.F."/>
        </authorList>
    </citation>
    <scope>NUCLEOTIDE SEQUENCE [LARGE SCALE GENOMIC DNA]</scope>
</reference>
<dbReference type="InterPro" id="IPR050407">
    <property type="entry name" value="Geranylgeranyl_reductase"/>
</dbReference>
<evidence type="ECO:0008006" key="3">
    <source>
        <dbReference type="Google" id="ProtNLM"/>
    </source>
</evidence>
<dbReference type="Proteomes" id="UP000178943">
    <property type="component" value="Unassembled WGS sequence"/>
</dbReference>
<dbReference type="InterPro" id="IPR036188">
    <property type="entry name" value="FAD/NAD-bd_sf"/>
</dbReference>
<evidence type="ECO:0000313" key="1">
    <source>
        <dbReference type="EMBL" id="OGF65053.1"/>
    </source>
</evidence>
<evidence type="ECO:0000313" key="2">
    <source>
        <dbReference type="Proteomes" id="UP000178943"/>
    </source>
</evidence>
<accession>A0A1F5VNW3</accession>
<gene>
    <name evidence="1" type="ORF">A2Y62_16625</name>
</gene>
<dbReference type="AlphaFoldDB" id="A0A1F5VNW3"/>
<dbReference type="STRING" id="1817863.A2Y62_16625"/>
<dbReference type="PANTHER" id="PTHR42685">
    <property type="entry name" value="GERANYLGERANYL DIPHOSPHATE REDUCTASE"/>
    <property type="match status" value="1"/>
</dbReference>
<sequence>MNIIMNKNVFDVTIIGGGSSGLHAARKLSAEGLNVLVLEKKKNIGKHIICTGIVGVQAFEEFELSKDSIMTEIRDIKMFSPQQKFVTFKHRGPLAYVVNREMFNKYLELRALGSGACINEGFHVTDIVRENDHLIVDAFDAEKGNARFYARMIILATGVEVNLNKSLALGQPKHYLHGVQAELPMKNIDTTLVYVGNDIAPGAFAWVVPLHNIIADPFKKGESDFKDTIVLARVGLMTDNNPRDAFKKFLERLISENKLINREGAKYITGKDSKQDELFIDNFIAQNKVQCKAIAQGLVSKTYADRAIAVGEAAGQVKTTTGGGIYFGLICADIAAKVITEAFKNNDLSAKALSHYEKLWKKALRKEIQIGYYARKISGKFSDSQIEKIFHIAQTDGIMPLVDEKANFDWHSSLIVSLIRKSTMHKFFHS</sequence>
<dbReference type="EMBL" id="MFGW01000121">
    <property type="protein sequence ID" value="OGF65053.1"/>
    <property type="molecule type" value="Genomic_DNA"/>
</dbReference>
<dbReference type="PANTHER" id="PTHR42685:SF22">
    <property type="entry name" value="CONDITIONED MEDIUM FACTOR RECEPTOR 1"/>
    <property type="match status" value="1"/>
</dbReference>
<proteinExistence type="predicted"/>
<organism evidence="1 2">
    <name type="scientific">Candidatus Fischerbacteria bacterium RBG_13_37_8</name>
    <dbReference type="NCBI Taxonomy" id="1817863"/>
    <lineage>
        <taxon>Bacteria</taxon>
        <taxon>Candidatus Fischeribacteriota</taxon>
    </lineage>
</organism>
<dbReference type="Pfam" id="PF13738">
    <property type="entry name" value="Pyr_redox_3"/>
    <property type="match status" value="1"/>
</dbReference>
<protein>
    <recommendedName>
        <fullName evidence="3">FAD/NAD(P)-binding domain-containing protein</fullName>
    </recommendedName>
</protein>
<name>A0A1F5VNW3_9BACT</name>
<dbReference type="Gene3D" id="3.50.50.60">
    <property type="entry name" value="FAD/NAD(P)-binding domain"/>
    <property type="match status" value="1"/>
</dbReference>